<keyword evidence="2" id="KW-0325">Glycoprotein</keyword>
<dbReference type="InterPro" id="IPR029052">
    <property type="entry name" value="Metallo-depent_PP-like"/>
</dbReference>
<evidence type="ECO:0000259" key="4">
    <source>
        <dbReference type="Pfam" id="PF00149"/>
    </source>
</evidence>
<sequence length="659" mass="72761">MHLTLLILLLALYFFLQSSAALTSASRDLQGRDLHLLSARNLETLTRREIKLLTRALVERGLLDDIWRRFSDATTCSGGEAFFGALKILAFLGDETFVKVIQGICKITKVQADDVCDGAIALEGPIIASDIRKTAIGSRTSKAFCATFLGVCDYPDPRPWNISFPSPRPVGGRPIPSGRKPLQVVHYSDIHIDPLYESGSSTQCGGRPICCRSYTQGDAPGENEFPAGPHGDHMCDVPFALERSMYDAINLLVPDAAFSIFTGDIVDHAIWNTSKAANTDLIRHAYATMNQTLNIVYGTAGNHEAHPVNSFAPGTISHDDDWIYDLLSEDWRGWIGSESTASVQHTGAYSTKFPGGNLRIISLNTNLYYRHNFWLYQDYDNRDPNGQISWLVNELDAAEKAAERVYIVGHMPLGEPDALHGGSNYLDQVFKRYSNTISAMFFGHTHVDHFEISYADYDHRSASNALLTSYIAPSLTPTSGMPSFRVYLVDPDTFAVLDHSTYVADMDDPSFQRRPVWTKFYSAKEAYGSVVSPPLAAPEAELTPSFWHNVTVAFEHDDTLFGAYIARKSRGWKPAYCSGPCKANEICQLRAGRSQDNCWKPTPGIHLTKRMNDQAQKGEHDECGMPITLKTLGTVGGDVDALRSLKTFMDEAIAAAASS</sequence>
<evidence type="ECO:0000313" key="6">
    <source>
        <dbReference type="Proteomes" id="UP000078544"/>
    </source>
</evidence>
<comment type="caution">
    <text evidence="5">The sequence shown here is derived from an EMBL/GenBank/DDBJ whole genome shotgun (WGS) entry which is preliminary data.</text>
</comment>
<evidence type="ECO:0000256" key="1">
    <source>
        <dbReference type="ARBA" id="ARBA00022801"/>
    </source>
</evidence>
<keyword evidence="1" id="KW-0378">Hydrolase</keyword>
<dbReference type="AlphaFoldDB" id="A0A166PQP1"/>
<dbReference type="STRING" id="1081109.A0A166PQP1"/>
<dbReference type="GO" id="GO:0008081">
    <property type="term" value="F:phosphoric diester hydrolase activity"/>
    <property type="evidence" value="ECO:0007669"/>
    <property type="project" value="TreeGrafter"/>
</dbReference>
<keyword evidence="3" id="KW-0732">Signal</keyword>
<dbReference type="Pfam" id="PF00149">
    <property type="entry name" value="Metallophos"/>
    <property type="match status" value="1"/>
</dbReference>
<evidence type="ECO:0000256" key="2">
    <source>
        <dbReference type="ARBA" id="ARBA00023180"/>
    </source>
</evidence>
<dbReference type="PANTHER" id="PTHR10340:SF34">
    <property type="entry name" value="SPHINGOMYELIN PHOSPHODIESTERASE"/>
    <property type="match status" value="1"/>
</dbReference>
<dbReference type="InterPro" id="IPR004843">
    <property type="entry name" value="Calcineurin-like_PHP"/>
</dbReference>
<proteinExistence type="predicted"/>
<feature type="signal peptide" evidence="3">
    <location>
        <begin position="1"/>
        <end position="20"/>
    </location>
</feature>
<dbReference type="Proteomes" id="UP000078544">
    <property type="component" value="Unassembled WGS sequence"/>
</dbReference>
<evidence type="ECO:0000313" key="5">
    <source>
        <dbReference type="EMBL" id="KZZ98410.1"/>
    </source>
</evidence>
<dbReference type="CDD" id="cd00842">
    <property type="entry name" value="MPP_ASMase"/>
    <property type="match status" value="1"/>
</dbReference>
<gene>
    <name evidence="5" type="ORF">AAL_02928</name>
</gene>
<organism evidence="5 6">
    <name type="scientific">Moelleriella libera RCEF 2490</name>
    <dbReference type="NCBI Taxonomy" id="1081109"/>
    <lineage>
        <taxon>Eukaryota</taxon>
        <taxon>Fungi</taxon>
        <taxon>Dikarya</taxon>
        <taxon>Ascomycota</taxon>
        <taxon>Pezizomycotina</taxon>
        <taxon>Sordariomycetes</taxon>
        <taxon>Hypocreomycetidae</taxon>
        <taxon>Hypocreales</taxon>
        <taxon>Clavicipitaceae</taxon>
        <taxon>Moelleriella</taxon>
    </lineage>
</organism>
<dbReference type="SUPFAM" id="SSF56300">
    <property type="entry name" value="Metallo-dependent phosphatases"/>
    <property type="match status" value="1"/>
</dbReference>
<protein>
    <submittedName>
        <fullName evidence="5">Sphingomyelin phosphodiesterase</fullName>
    </submittedName>
</protein>
<keyword evidence="6" id="KW-1185">Reference proteome</keyword>
<dbReference type="EMBL" id="AZGY01000005">
    <property type="protein sequence ID" value="KZZ98410.1"/>
    <property type="molecule type" value="Genomic_DNA"/>
</dbReference>
<dbReference type="InterPro" id="IPR041805">
    <property type="entry name" value="ASMase/PPN1_MPP"/>
</dbReference>
<feature type="chain" id="PRO_5007878369" evidence="3">
    <location>
        <begin position="21"/>
        <end position="659"/>
    </location>
</feature>
<dbReference type="PANTHER" id="PTHR10340">
    <property type="entry name" value="SPHINGOMYELIN PHOSPHODIESTERASE"/>
    <property type="match status" value="1"/>
</dbReference>
<accession>A0A166PQP1</accession>
<evidence type="ECO:0000256" key="3">
    <source>
        <dbReference type="SAM" id="SignalP"/>
    </source>
</evidence>
<dbReference type="OrthoDB" id="282973at2759"/>
<feature type="domain" description="Calcineurin-like phosphoesterase" evidence="4">
    <location>
        <begin position="184"/>
        <end position="447"/>
    </location>
</feature>
<name>A0A166PQP1_9HYPO</name>
<reference evidence="5 6" key="1">
    <citation type="journal article" date="2016" name="Genome Biol. Evol.">
        <title>Divergent and convergent evolution of fungal pathogenicity.</title>
        <authorList>
            <person name="Shang Y."/>
            <person name="Xiao G."/>
            <person name="Zheng P."/>
            <person name="Cen K."/>
            <person name="Zhan S."/>
            <person name="Wang C."/>
        </authorList>
    </citation>
    <scope>NUCLEOTIDE SEQUENCE [LARGE SCALE GENOMIC DNA]</scope>
    <source>
        <strain evidence="5 6">RCEF 2490</strain>
    </source>
</reference>
<dbReference type="Gene3D" id="3.60.21.10">
    <property type="match status" value="1"/>
</dbReference>